<keyword evidence="2" id="KW-1185">Reference proteome</keyword>
<protein>
    <submittedName>
        <fullName evidence="1">Uncharacterized protein</fullName>
    </submittedName>
</protein>
<gene>
    <name evidence="1" type="ORF">M422DRAFT_183718</name>
</gene>
<proteinExistence type="predicted"/>
<dbReference type="EMBL" id="KN837218">
    <property type="protein sequence ID" value="KIJ33012.1"/>
    <property type="molecule type" value="Genomic_DNA"/>
</dbReference>
<reference evidence="1 2" key="1">
    <citation type="submission" date="2014-06" db="EMBL/GenBank/DDBJ databases">
        <title>Evolutionary Origins and Diversification of the Mycorrhizal Mutualists.</title>
        <authorList>
            <consortium name="DOE Joint Genome Institute"/>
            <consortium name="Mycorrhizal Genomics Consortium"/>
            <person name="Kohler A."/>
            <person name="Kuo A."/>
            <person name="Nagy L.G."/>
            <person name="Floudas D."/>
            <person name="Copeland A."/>
            <person name="Barry K.W."/>
            <person name="Cichocki N."/>
            <person name="Veneault-Fourrey C."/>
            <person name="LaButti K."/>
            <person name="Lindquist E.A."/>
            <person name="Lipzen A."/>
            <person name="Lundell T."/>
            <person name="Morin E."/>
            <person name="Murat C."/>
            <person name="Riley R."/>
            <person name="Ohm R."/>
            <person name="Sun H."/>
            <person name="Tunlid A."/>
            <person name="Henrissat B."/>
            <person name="Grigoriev I.V."/>
            <person name="Hibbett D.S."/>
            <person name="Martin F."/>
        </authorList>
    </citation>
    <scope>NUCLEOTIDE SEQUENCE [LARGE SCALE GENOMIC DNA]</scope>
    <source>
        <strain evidence="1 2">SS14</strain>
    </source>
</reference>
<name>A0A0C9UUS9_SPHS4</name>
<dbReference type="OrthoDB" id="2449121at2759"/>
<dbReference type="Proteomes" id="UP000054279">
    <property type="component" value="Unassembled WGS sequence"/>
</dbReference>
<dbReference type="AlphaFoldDB" id="A0A0C9UUS9"/>
<evidence type="ECO:0000313" key="2">
    <source>
        <dbReference type="Proteomes" id="UP000054279"/>
    </source>
</evidence>
<sequence>WGWAKYRYRQIQKTTFEQAKGAAIQCLDACPVDVIRWFINRAWRFTAAYQGGLTGKAAAWAVRKFKGHHTISNAALISIEVLVQPH</sequence>
<organism evidence="1 2">
    <name type="scientific">Sphaerobolus stellatus (strain SS14)</name>
    <dbReference type="NCBI Taxonomy" id="990650"/>
    <lineage>
        <taxon>Eukaryota</taxon>
        <taxon>Fungi</taxon>
        <taxon>Dikarya</taxon>
        <taxon>Basidiomycota</taxon>
        <taxon>Agaricomycotina</taxon>
        <taxon>Agaricomycetes</taxon>
        <taxon>Phallomycetidae</taxon>
        <taxon>Geastrales</taxon>
        <taxon>Sphaerobolaceae</taxon>
        <taxon>Sphaerobolus</taxon>
    </lineage>
</organism>
<accession>A0A0C9UUS9</accession>
<feature type="non-terminal residue" evidence="1">
    <location>
        <position position="1"/>
    </location>
</feature>
<dbReference type="HOGENOM" id="CLU_005726_10_0_1"/>
<evidence type="ECO:0000313" key="1">
    <source>
        <dbReference type="EMBL" id="KIJ33012.1"/>
    </source>
</evidence>